<dbReference type="InterPro" id="IPR032687">
    <property type="entry name" value="AraC-type_N"/>
</dbReference>
<keyword evidence="6" id="KW-1185">Reference proteome</keyword>
<dbReference type="GO" id="GO:0003700">
    <property type="term" value="F:DNA-binding transcription factor activity"/>
    <property type="evidence" value="ECO:0007669"/>
    <property type="project" value="InterPro"/>
</dbReference>
<dbReference type="PANTHER" id="PTHR47894:SF1">
    <property type="entry name" value="HTH-TYPE TRANSCRIPTIONAL REGULATOR VQSM"/>
    <property type="match status" value="1"/>
</dbReference>
<dbReference type="SMART" id="SM00342">
    <property type="entry name" value="HTH_ARAC"/>
    <property type="match status" value="1"/>
</dbReference>
<gene>
    <name evidence="5" type="ORF">FHS23_001805</name>
</gene>
<dbReference type="InterPro" id="IPR009057">
    <property type="entry name" value="Homeodomain-like_sf"/>
</dbReference>
<evidence type="ECO:0000256" key="3">
    <source>
        <dbReference type="ARBA" id="ARBA00023163"/>
    </source>
</evidence>
<reference evidence="5 6" key="1">
    <citation type="submission" date="2020-08" db="EMBL/GenBank/DDBJ databases">
        <title>Genomic Encyclopedia of Type Strains, Phase III (KMG-III): the genomes of soil and plant-associated and newly described type strains.</title>
        <authorList>
            <person name="Whitman W."/>
        </authorList>
    </citation>
    <scope>NUCLEOTIDE SEQUENCE [LARGE SCALE GENOMIC DNA]</scope>
    <source>
        <strain evidence="5 6">CECT 8577</strain>
    </source>
</reference>
<dbReference type="Gene3D" id="1.10.10.60">
    <property type="entry name" value="Homeodomain-like"/>
    <property type="match status" value="1"/>
</dbReference>
<evidence type="ECO:0000256" key="1">
    <source>
        <dbReference type="ARBA" id="ARBA00023015"/>
    </source>
</evidence>
<comment type="caution">
    <text evidence="5">The sequence shown here is derived from an EMBL/GenBank/DDBJ whole genome shotgun (WGS) entry which is preliminary data.</text>
</comment>
<dbReference type="AlphaFoldDB" id="A0A839S059"/>
<dbReference type="EMBL" id="JACHWU010000002">
    <property type="protein sequence ID" value="MBB3050782.1"/>
    <property type="molecule type" value="Genomic_DNA"/>
</dbReference>
<evidence type="ECO:0000256" key="2">
    <source>
        <dbReference type="ARBA" id="ARBA00023125"/>
    </source>
</evidence>
<accession>A0A839S059</accession>
<dbReference type="Pfam" id="PF12833">
    <property type="entry name" value="HTH_18"/>
    <property type="match status" value="1"/>
</dbReference>
<evidence type="ECO:0000313" key="6">
    <source>
        <dbReference type="Proteomes" id="UP000550714"/>
    </source>
</evidence>
<keyword evidence="2 5" id="KW-0238">DNA-binding</keyword>
<dbReference type="InterPro" id="IPR018060">
    <property type="entry name" value="HTH_AraC"/>
</dbReference>
<dbReference type="GO" id="GO:0000976">
    <property type="term" value="F:transcription cis-regulatory region binding"/>
    <property type="evidence" value="ECO:0007669"/>
    <property type="project" value="TreeGrafter"/>
</dbReference>
<protein>
    <submittedName>
        <fullName evidence="5">AraC-like DNA-binding protein</fullName>
    </submittedName>
</protein>
<name>A0A839S059_9PSEU</name>
<dbReference type="PRINTS" id="PR00032">
    <property type="entry name" value="HTHARAC"/>
</dbReference>
<keyword evidence="1" id="KW-0805">Transcription regulation</keyword>
<dbReference type="SUPFAM" id="SSF46689">
    <property type="entry name" value="Homeodomain-like"/>
    <property type="match status" value="1"/>
</dbReference>
<sequence length="336" mass="37180">MASTALLAGFAEELGQSIDDVLAGTNLAPETLRDPQARVAAEQELAVVRNLVRRHPDRDPGVLGLQAGARYHATSYGIWGYAVTSCATVREAVELALRYVELTYVFCLPELHTTGPLAELRCRDDDVPADVRAFLVAREVSAILTLVREQAGTELRPTTVSLHVPEPADRAPYRVAFGVEPEFGDRTRVTFPHALLDRPMPQASEHTLAWCERQCREALDALRRGTGMATRVRRALAGIGPGAGMARIAAELSMTERTLRRRLAAEGVNYRDLVDEVRRGWAEELLADETLTVEQIAHRLGYSEPSSFLHAFARWHGMPPREFRRRTGSARPTAAR</sequence>
<dbReference type="GO" id="GO:0005829">
    <property type="term" value="C:cytosol"/>
    <property type="evidence" value="ECO:0007669"/>
    <property type="project" value="TreeGrafter"/>
</dbReference>
<feature type="domain" description="HTH araC/xylS-type" evidence="4">
    <location>
        <begin position="245"/>
        <end position="326"/>
    </location>
</feature>
<evidence type="ECO:0000313" key="5">
    <source>
        <dbReference type="EMBL" id="MBB3050782.1"/>
    </source>
</evidence>
<dbReference type="PROSITE" id="PS01124">
    <property type="entry name" value="HTH_ARAC_FAMILY_2"/>
    <property type="match status" value="1"/>
</dbReference>
<dbReference type="PANTHER" id="PTHR47894">
    <property type="entry name" value="HTH-TYPE TRANSCRIPTIONAL REGULATOR GADX"/>
    <property type="match status" value="1"/>
</dbReference>
<evidence type="ECO:0000259" key="4">
    <source>
        <dbReference type="PROSITE" id="PS01124"/>
    </source>
</evidence>
<keyword evidence="3" id="KW-0804">Transcription</keyword>
<organism evidence="5 6">
    <name type="scientific">Prauserella isguenensis</name>
    <dbReference type="NCBI Taxonomy" id="1470180"/>
    <lineage>
        <taxon>Bacteria</taxon>
        <taxon>Bacillati</taxon>
        <taxon>Actinomycetota</taxon>
        <taxon>Actinomycetes</taxon>
        <taxon>Pseudonocardiales</taxon>
        <taxon>Pseudonocardiaceae</taxon>
        <taxon>Prauserella</taxon>
    </lineage>
</organism>
<dbReference type="Pfam" id="PF12625">
    <property type="entry name" value="Arabinose_bd"/>
    <property type="match status" value="1"/>
</dbReference>
<dbReference type="Proteomes" id="UP000550714">
    <property type="component" value="Unassembled WGS sequence"/>
</dbReference>
<proteinExistence type="predicted"/>
<dbReference type="InterPro" id="IPR020449">
    <property type="entry name" value="Tscrpt_reg_AraC-type_HTH"/>
</dbReference>